<name>A0A9Q0KHQ5_9MAGN</name>
<dbReference type="AlphaFoldDB" id="A0A9Q0KHQ5"/>
<reference evidence="1" key="1">
    <citation type="journal article" date="2023" name="Plant J.">
        <title>The genome of the king protea, Protea cynaroides.</title>
        <authorList>
            <person name="Chang J."/>
            <person name="Duong T.A."/>
            <person name="Schoeman C."/>
            <person name="Ma X."/>
            <person name="Roodt D."/>
            <person name="Barker N."/>
            <person name="Li Z."/>
            <person name="Van de Peer Y."/>
            <person name="Mizrachi E."/>
        </authorList>
    </citation>
    <scope>NUCLEOTIDE SEQUENCE</scope>
    <source>
        <tissue evidence="1">Young leaves</tissue>
    </source>
</reference>
<evidence type="ECO:0000313" key="1">
    <source>
        <dbReference type="EMBL" id="KAJ4970848.1"/>
    </source>
</evidence>
<proteinExistence type="predicted"/>
<keyword evidence="2" id="KW-1185">Reference proteome</keyword>
<gene>
    <name evidence="1" type="ORF">NE237_003947</name>
</gene>
<dbReference type="EMBL" id="JAMYWD010000005">
    <property type="protein sequence ID" value="KAJ4970848.1"/>
    <property type="molecule type" value="Genomic_DNA"/>
</dbReference>
<dbReference type="Proteomes" id="UP001141806">
    <property type="component" value="Unassembled WGS sequence"/>
</dbReference>
<organism evidence="1 2">
    <name type="scientific">Protea cynaroides</name>
    <dbReference type="NCBI Taxonomy" id="273540"/>
    <lineage>
        <taxon>Eukaryota</taxon>
        <taxon>Viridiplantae</taxon>
        <taxon>Streptophyta</taxon>
        <taxon>Embryophyta</taxon>
        <taxon>Tracheophyta</taxon>
        <taxon>Spermatophyta</taxon>
        <taxon>Magnoliopsida</taxon>
        <taxon>Proteales</taxon>
        <taxon>Proteaceae</taxon>
        <taxon>Protea</taxon>
    </lineage>
</organism>
<protein>
    <submittedName>
        <fullName evidence="1">Uncharacterized protein</fullName>
    </submittedName>
</protein>
<evidence type="ECO:0000313" key="2">
    <source>
        <dbReference type="Proteomes" id="UP001141806"/>
    </source>
</evidence>
<sequence length="224" mass="26200">MSHVEGNVLQLPSFSCQCPSPSPSPNNLLFGNDILEFLRRINRRYVNYDEFYLSFDFRGTVFSGGEEKREFADNILRFYDKNWHVANPLMCASTHPIKVPFNQVQCVVNEIPPPLVKGDVVLPTLLPFYCNQPTIRIVNECLDNQCSFVYNRYCFVGTITDVSDNFRRDSAVQHFFNKEYCSLNLGKNCYVDKRVKTFFVFSDDSDWYSNIDHREPKLFVSWDY</sequence>
<comment type="caution">
    <text evidence="1">The sequence shown here is derived from an EMBL/GenBank/DDBJ whole genome shotgun (WGS) entry which is preliminary data.</text>
</comment>
<accession>A0A9Q0KHQ5</accession>